<dbReference type="FunFam" id="3.30.420.10:FF:000016">
    <property type="entry name" value="Ribonuclease"/>
    <property type="match status" value="1"/>
</dbReference>
<evidence type="ECO:0000256" key="15">
    <source>
        <dbReference type="ARBA" id="ARBA00024981"/>
    </source>
</evidence>
<feature type="binding site" evidence="20">
    <location>
        <position position="633"/>
    </location>
    <ligand>
        <name>a divalent metal cation</name>
        <dbReference type="ChEBI" id="CHEBI:60240"/>
    </ligand>
</feature>
<dbReference type="NCBIfam" id="TIGR00729">
    <property type="entry name" value="ribonuclease HII"/>
    <property type="match status" value="1"/>
</dbReference>
<evidence type="ECO:0000256" key="1">
    <source>
        <dbReference type="ARBA" id="ARBA00000077"/>
    </source>
</evidence>
<evidence type="ECO:0000256" key="19">
    <source>
        <dbReference type="ARBA" id="ARBA00093208"/>
    </source>
</evidence>
<evidence type="ECO:0000256" key="17">
    <source>
        <dbReference type="ARBA" id="ARBA00036810"/>
    </source>
</evidence>
<comment type="cofactor">
    <cofactor evidence="20">
        <name>Mn(2+)</name>
        <dbReference type="ChEBI" id="CHEBI:29035"/>
    </cofactor>
    <cofactor evidence="20">
        <name>Mg(2+)</name>
        <dbReference type="ChEBI" id="CHEBI:18420"/>
    </cofactor>
    <text evidence="20">Manganese or magnesium. Binds 1 divalent metal ion per monomer in the absence of substrate. May bind a second metal ion after substrate binding.</text>
</comment>
<dbReference type="Gene3D" id="3.30.420.10">
    <property type="entry name" value="Ribonuclease H-like superfamily/Ribonuclease H"/>
    <property type="match status" value="1"/>
</dbReference>
<dbReference type="PROSITE" id="PS51975">
    <property type="entry name" value="RNASE_H_2"/>
    <property type="match status" value="1"/>
</dbReference>
<comment type="similarity">
    <text evidence="4">Belongs to the RNase HII family. Eukaryotic subfamily.</text>
</comment>
<dbReference type="GO" id="GO:0003723">
    <property type="term" value="F:RNA binding"/>
    <property type="evidence" value="ECO:0007669"/>
    <property type="project" value="UniProtKB-UniRule"/>
</dbReference>
<dbReference type="GO" id="GO:0016020">
    <property type="term" value="C:membrane"/>
    <property type="evidence" value="ECO:0007669"/>
    <property type="project" value="UniProtKB-SubCell"/>
</dbReference>
<keyword evidence="22" id="KW-0175">Coiled coil</keyword>
<name>A0A158PSV4_BRUPA</name>
<gene>
    <name evidence="26" type="ORF">BPAG_LOCUS14257</name>
</gene>
<comment type="catalytic activity">
    <reaction evidence="14">
        <text>a 1,2-diacyl-sn-glycero-3-phosphocholine(in) = a 1,2-diacyl-sn-glycero-3-phosphocholine(out)</text>
        <dbReference type="Rhea" id="RHEA:38571"/>
        <dbReference type="ChEBI" id="CHEBI:57643"/>
    </reaction>
</comment>
<evidence type="ECO:0000256" key="14">
    <source>
        <dbReference type="ARBA" id="ARBA00024631"/>
    </source>
</evidence>
<keyword evidence="8 20" id="KW-0479">Metal-binding</keyword>
<evidence type="ECO:0000313" key="28">
    <source>
        <dbReference type="WBParaSite" id="BPAG_0001432901-mRNA-1"/>
    </source>
</evidence>
<dbReference type="GO" id="GO:0046872">
    <property type="term" value="F:metal ion binding"/>
    <property type="evidence" value="ECO:0007669"/>
    <property type="project" value="UniProtKB-KW"/>
</dbReference>
<evidence type="ECO:0000259" key="25">
    <source>
        <dbReference type="PROSITE" id="PS51975"/>
    </source>
</evidence>
<dbReference type="GO" id="GO:0004523">
    <property type="term" value="F:RNA-DNA hybrid ribonuclease activity"/>
    <property type="evidence" value="ECO:0007669"/>
    <property type="project" value="UniProtKB-UniRule"/>
</dbReference>
<dbReference type="InterPro" id="IPR036397">
    <property type="entry name" value="RNaseH_sf"/>
</dbReference>
<sequence>MTPVREFDIREDEEQLLKLQDIIDLLVAAGYFRARIKSIPHFDKVIGGIVWCITSCNHVVDVDLFYCENATIGQKIALTEKVVEVLPQLKCPYTIEPYQIQGLDYIHIFPVVQWLVREAVRAKEQYGDSIRSHAIYQFAQRFRFSKDKYMEKQRNIFLNNCSSVKAKCPPQRIYKRKGDVKPPDLRTDIRCTLLEYGWRDVCDTSVQESTKWCRDAKGDENMKIDQLLMQLSHTQIQPMNQRLSSKTLTQIIDVSDFDADGLKEEISFVQRYQRRTSVVEKELMEVSFLLLSVSELKEEDRLLDDSLKVLQENKEAQLRQMDEIDGRIAEFEQLVNSSGVETVEKLKHLLIEHDEIYKREMDFKVNCRNELRELDGVLQQLKRVRPTEGENVLKDDSDSVRNASLEANQHLINVRLELADLNRQIAVQQRLLDNVPAQIEISQYQRRIIELYNQMASKHRETKQFYILHNTLVDIKTFMKKEVDMLNNIDDIQDLASKQSYKDSFVENLQKILKGVDAALDKISTKQNELQAKRDKLYEEYQYLLEKERLYYKTVDDFKNACYENEELRRKIEVVVKFCISFFSSLINCSYFNDIFEEMTSAQIKTTVIEAVTEFSDNFKDFGSSMPCAIGIDEAGRGPVLGPMVYTCAVTLVNNENMLTKIGVDDSKVLTEAKREEIFERMKGSNMSEIFGYACRSVSAQMISAAMLGRTKYSLNKLSHDCAIELLKLAVDNNINVVDVYVDTVGPKDPYQAMLHKKFPDMQIIVSEKADAKFPIVSAASVIAKVKRDRALRNWTFPEGIVNVPPGGYGSGYPGDPNTKNFLLDAVDQVFGYPNLVRFSWKTAEVLLQRKAVMCKWYSFAFLRIFIHFSMGNAGNAPGSTITSFFKPYSSGKKYSMKSRFFADRYLSNISKCSDFYKETSSFDFLYLACLLGRVCRELVDRNIKGLRNLFQPMIQRDAVSAEWPPLQFRIYASVNSRAKENYGKIIHQIAFLDIDEVMEREVHVDLPEHTRNNGSLYLHCFLLPAEHKHQDPYQSSWQIIQTVRVTTYQIPQAETFRLIAEADEKRKRNKEASRSVDQLREEGTPVTHFRSKLPLTIVAESPKFDLHALPGEIYHHMQFFHKEGQTYYWPIFYIDELSFLTKDLIQIEPEQKSVVMRIQYRPISIGKLRLLITAQASLAQLKRMGFSDKDVDEVKGIFVDTNFYFLAVTMFVAALHMLFDVLAFKNDITFWRNRKSMVGLSTRTVLWRSFSQSIIFIYLLDEDTSLLVTIPTAIGCIIEYWKVTKSAKISIYWSKGIPHFQFGTSTAAEIETESFDSEAMKYLTFLLTPLCIGGAIYSLAYIPHKSWYSWLVQCMANGVYAFGFLFMLPQLFVNYRMKSVAHLPWRTFMYKAFNTFIDDMFAFIITMPTSHRLACFRDDLVFVIYLYQRYLYPVDKSRINEFGESFQDTEIQNVQKSGSSALLPSSQPKTKSKAD</sequence>
<evidence type="ECO:0000256" key="22">
    <source>
        <dbReference type="SAM" id="Coils"/>
    </source>
</evidence>
<feature type="coiled-coil region" evidence="22">
    <location>
        <begin position="293"/>
        <end position="327"/>
    </location>
</feature>
<feature type="region of interest" description="Disordered" evidence="23">
    <location>
        <begin position="1454"/>
        <end position="1476"/>
    </location>
</feature>
<comment type="catalytic activity">
    <reaction evidence="13">
        <text>a 1,2-diacyl-sn-glycero-3-phosphoethanolamine(in) = a 1,2-diacyl-sn-glycero-3-phosphoethanolamine(out)</text>
        <dbReference type="Rhea" id="RHEA:38895"/>
        <dbReference type="ChEBI" id="CHEBI:64612"/>
    </reaction>
</comment>
<feature type="binding site" evidence="20">
    <location>
        <position position="743"/>
    </location>
    <ligand>
        <name>a divalent metal cation</name>
        <dbReference type="ChEBI" id="CHEBI:60240"/>
    </ligand>
</feature>
<dbReference type="Gene3D" id="1.10.10.460">
    <property type="entry name" value="Ribonuclease hii. Domain 2"/>
    <property type="match status" value="1"/>
</dbReference>
<dbReference type="WBParaSite" id="BPAG_0001432901-mRNA-1">
    <property type="protein sequence ID" value="BPAG_0001432901-mRNA-1"/>
    <property type="gene ID" value="BPAG_0001432901"/>
</dbReference>
<evidence type="ECO:0000256" key="12">
    <source>
        <dbReference type="ARBA" id="ARBA00023136"/>
    </source>
</evidence>
<dbReference type="Pfam" id="PF05602">
    <property type="entry name" value="CLPTM1"/>
    <property type="match status" value="1"/>
</dbReference>
<feature type="transmembrane region" description="Helical" evidence="24">
    <location>
        <begin position="1323"/>
        <end position="1343"/>
    </location>
</feature>
<keyword evidence="10 20" id="KW-0378">Hydrolase</keyword>
<evidence type="ECO:0000256" key="6">
    <source>
        <dbReference type="ARBA" id="ARBA00022692"/>
    </source>
</evidence>
<dbReference type="SUPFAM" id="SSF53098">
    <property type="entry name" value="Ribonuclease H-like"/>
    <property type="match status" value="1"/>
</dbReference>
<keyword evidence="7 20" id="KW-0540">Nuclease</keyword>
<dbReference type="InterPro" id="IPR023160">
    <property type="entry name" value="RNase_HII_hlx-loop-hlx_cap_dom"/>
</dbReference>
<evidence type="ECO:0000256" key="10">
    <source>
        <dbReference type="ARBA" id="ARBA00022801"/>
    </source>
</evidence>
<comment type="function">
    <text evidence="15">Catalytic subunit of RNase HII, an endonuclease that specifically degrades the RNA of RNA:DNA hybrids. Participates in DNA replication, possibly by mediating the removal of lagging-strand Okazaki fragment RNA primers during DNA replication. Mediates the excision of single ribonucleotides from DNA:RNA duplexes.</text>
</comment>
<evidence type="ECO:0000313" key="27">
    <source>
        <dbReference type="Proteomes" id="UP000278627"/>
    </source>
</evidence>
<keyword evidence="27" id="KW-1185">Reference proteome</keyword>
<comment type="function">
    <text evidence="21">Endonuclease that specifically degrades the RNA of RNA-DNA hybrids.</text>
</comment>
<comment type="function">
    <text evidence="18">Scramblase that mediates the translocation of glucosaminylphosphatidylinositol (alpha-D-GlcN-(1-6)-(1,2-diacyl-sn-glycero-3-phospho)-1D-myo-inositol, GlcN-PI) across the endoplasmic reticulum (ER) membrane, from the cytosolic leaflet to the luminal leaflet of the ER membrane, where it participates in the biosynthesis of glycosylphosphatidylinositol (GPI). GPI is a lipid glycoconjugate involved in post-translational modification of proteins. Can also translocate 1,2-diacyl-sn-glycero-3-phospho-(1D-myo-inositol) (phosphatidylinositol or PI), as well as several other phospholipids (1,2-diacyl-sn-glycero-3-phosphocholine, 1,2-diacyl-sn-glycero-3-phosphoethanolamine), and N-acetylglucosaminylphosphatidylinositol (GlcNAc-PI) in vitro.</text>
</comment>
<dbReference type="EMBL" id="UZAD01013576">
    <property type="protein sequence ID" value="VDN95442.1"/>
    <property type="molecule type" value="Genomic_DNA"/>
</dbReference>
<comment type="catalytic activity">
    <reaction evidence="16">
        <text>a 1,2-diacyl-sn-glycero-3-phospho-(1D-myo-inositol)(in) = a 1,2-diacyl-sn-glycero-3-phospho-(1D-myo-inositol)(out)</text>
        <dbReference type="Rhea" id="RHEA:38691"/>
        <dbReference type="ChEBI" id="CHEBI:57880"/>
    </reaction>
</comment>
<dbReference type="EC" id="3.1.26.4" evidence="21"/>
<dbReference type="CDD" id="cd07181">
    <property type="entry name" value="RNase_HII_eukaryota_like"/>
    <property type="match status" value="1"/>
</dbReference>
<evidence type="ECO:0000256" key="20">
    <source>
        <dbReference type="PROSITE-ProRule" id="PRU01319"/>
    </source>
</evidence>
<feature type="transmembrane region" description="Helical" evidence="24">
    <location>
        <begin position="1204"/>
        <end position="1225"/>
    </location>
</feature>
<dbReference type="PANTHER" id="PTHR21347:SF0">
    <property type="entry name" value="LIPID SCRAMBLASE CLPTM1L"/>
    <property type="match status" value="1"/>
</dbReference>
<evidence type="ECO:0000256" key="18">
    <source>
        <dbReference type="ARBA" id="ARBA00045827"/>
    </source>
</evidence>
<accession>A0A158PSV4</accession>
<dbReference type="InterPro" id="IPR024567">
    <property type="entry name" value="RNase_HII/HIII_dom"/>
</dbReference>
<dbReference type="GO" id="GO:0032299">
    <property type="term" value="C:ribonuclease H2 complex"/>
    <property type="evidence" value="ECO:0007669"/>
    <property type="project" value="UniProtKB-ARBA"/>
</dbReference>
<evidence type="ECO:0000256" key="13">
    <source>
        <dbReference type="ARBA" id="ARBA00024615"/>
    </source>
</evidence>
<comment type="catalytic activity">
    <reaction evidence="1 20 21">
        <text>Endonucleolytic cleavage to 5'-phosphomonoester.</text>
        <dbReference type="EC" id="3.1.26.4"/>
    </reaction>
</comment>
<evidence type="ECO:0000256" key="3">
    <source>
        <dbReference type="ARBA" id="ARBA00004141"/>
    </source>
</evidence>
<comment type="cofactor">
    <cofactor evidence="2">
        <name>Mg(2+)</name>
        <dbReference type="ChEBI" id="CHEBI:18420"/>
    </cofactor>
</comment>
<organism evidence="28">
    <name type="scientific">Brugia pahangi</name>
    <name type="common">Filarial nematode worm</name>
    <dbReference type="NCBI Taxonomy" id="6280"/>
    <lineage>
        <taxon>Eukaryota</taxon>
        <taxon>Metazoa</taxon>
        <taxon>Ecdysozoa</taxon>
        <taxon>Nematoda</taxon>
        <taxon>Chromadorea</taxon>
        <taxon>Rhabditida</taxon>
        <taxon>Spirurina</taxon>
        <taxon>Spiruromorpha</taxon>
        <taxon>Filarioidea</taxon>
        <taxon>Onchocercidae</taxon>
        <taxon>Brugia</taxon>
    </lineage>
</organism>
<dbReference type="GO" id="GO:0012505">
    <property type="term" value="C:endomembrane system"/>
    <property type="evidence" value="ECO:0007669"/>
    <property type="project" value="TreeGrafter"/>
</dbReference>
<evidence type="ECO:0000313" key="26">
    <source>
        <dbReference type="EMBL" id="VDN95442.1"/>
    </source>
</evidence>
<feature type="compositionally biased region" description="Polar residues" evidence="23">
    <location>
        <begin position="1454"/>
        <end position="1470"/>
    </location>
</feature>
<evidence type="ECO:0000256" key="5">
    <source>
        <dbReference type="ARBA" id="ARBA00009310"/>
    </source>
</evidence>
<comment type="similarity">
    <text evidence="5">Belongs to the CLPTM1 family.</text>
</comment>
<feature type="binding site" evidence="20">
    <location>
        <position position="634"/>
    </location>
    <ligand>
        <name>a divalent metal cation</name>
        <dbReference type="ChEBI" id="CHEBI:60240"/>
    </ligand>
</feature>
<proteinExistence type="inferred from homology"/>
<dbReference type="InterPro" id="IPR012337">
    <property type="entry name" value="RNaseH-like_sf"/>
</dbReference>
<evidence type="ECO:0000256" key="4">
    <source>
        <dbReference type="ARBA" id="ARBA00007058"/>
    </source>
</evidence>
<keyword evidence="9 20" id="KW-0255">Endonuclease</keyword>
<dbReference type="FunFam" id="1.10.10.460:FF:000001">
    <property type="entry name" value="Ribonuclease"/>
    <property type="match status" value="1"/>
</dbReference>
<evidence type="ECO:0000256" key="24">
    <source>
        <dbReference type="SAM" id="Phobius"/>
    </source>
</evidence>
<dbReference type="Pfam" id="PF09762">
    <property type="entry name" value="CCDC93_CC"/>
    <property type="match status" value="1"/>
</dbReference>
<reference evidence="26 27" key="2">
    <citation type="submission" date="2018-11" db="EMBL/GenBank/DDBJ databases">
        <authorList>
            <consortium name="Pathogen Informatics"/>
        </authorList>
    </citation>
    <scope>NUCLEOTIDE SEQUENCE [LARGE SCALE GENOMIC DNA]</scope>
</reference>
<dbReference type="Proteomes" id="UP000278627">
    <property type="component" value="Unassembled WGS sequence"/>
</dbReference>
<keyword evidence="12 24" id="KW-0472">Membrane</keyword>
<dbReference type="GO" id="GO:0006298">
    <property type="term" value="P:mismatch repair"/>
    <property type="evidence" value="ECO:0007669"/>
    <property type="project" value="UniProtKB-ARBA"/>
</dbReference>
<comment type="subcellular location">
    <subcellularLocation>
        <location evidence="3">Membrane</location>
        <topology evidence="3">Multi-pass membrane protein</topology>
    </subcellularLocation>
</comment>
<dbReference type="InterPro" id="IPR008429">
    <property type="entry name" value="CLPTM1"/>
</dbReference>
<dbReference type="STRING" id="6280.A0A158PSV4"/>
<evidence type="ECO:0000256" key="16">
    <source>
        <dbReference type="ARBA" id="ARBA00035895"/>
    </source>
</evidence>
<evidence type="ECO:0000256" key="23">
    <source>
        <dbReference type="SAM" id="MobiDB-lite"/>
    </source>
</evidence>
<keyword evidence="11 24" id="KW-1133">Transmembrane helix</keyword>
<comment type="catalytic activity">
    <reaction evidence="17">
        <text>6-(alpha-D-glucosaminyl)-(1-octadecanoyl,2-(9Z)-octadecenoyl-sn-glycero-3-phospho)-1D-myo-inositol(in) = 6-(alpha-D-glucosaminyl)-(1-octadecanoyl,2-(9Z)-octadecenoyl-sn-glycero-3-phospho)-1D-myo-inositol(out)</text>
        <dbReference type="Rhea" id="RHEA:71495"/>
        <dbReference type="ChEBI" id="CHEBI:190691"/>
    </reaction>
</comment>
<dbReference type="Pfam" id="PF21673">
    <property type="entry name" value="CCDC93_N"/>
    <property type="match status" value="1"/>
</dbReference>
<dbReference type="GO" id="GO:0006401">
    <property type="term" value="P:RNA catabolic process"/>
    <property type="evidence" value="ECO:0007669"/>
    <property type="project" value="UniProtKB-UniRule"/>
</dbReference>
<dbReference type="Pfam" id="PF01351">
    <property type="entry name" value="RNase_HII"/>
    <property type="match status" value="1"/>
</dbReference>
<keyword evidence="6 24" id="KW-0812">Transmembrane</keyword>
<evidence type="ECO:0000256" key="9">
    <source>
        <dbReference type="ARBA" id="ARBA00022759"/>
    </source>
</evidence>
<evidence type="ECO:0000256" key="21">
    <source>
        <dbReference type="RuleBase" id="RU003515"/>
    </source>
</evidence>
<evidence type="ECO:0000256" key="2">
    <source>
        <dbReference type="ARBA" id="ARBA00001946"/>
    </source>
</evidence>
<evidence type="ECO:0000256" key="11">
    <source>
        <dbReference type="ARBA" id="ARBA00022989"/>
    </source>
</evidence>
<feature type="transmembrane region" description="Helical" evidence="24">
    <location>
        <begin position="1349"/>
        <end position="1369"/>
    </location>
</feature>
<dbReference type="PANTHER" id="PTHR21347">
    <property type="entry name" value="CLEFT LIP AND PALATE ASSOCIATED TRANSMEMBRANE PROTEIN-RELATED"/>
    <property type="match status" value="1"/>
</dbReference>
<reference evidence="28" key="1">
    <citation type="submission" date="2016-04" db="UniProtKB">
        <authorList>
            <consortium name="WormBaseParasite"/>
        </authorList>
    </citation>
    <scope>IDENTIFICATION</scope>
</reference>
<comment type="catalytic activity">
    <reaction evidence="19">
        <text>a 6-(alpha-D-glucosaminyl)-1-(1,2-diacyl-sn-glycero-3-phospho)-1D-myo-inositol(in) = a 6-(alpha-D-glucosaminyl)-1-(1,2-diacyl-sn-glycero-3-phospho)-1D-myo-inositol(out)</text>
        <dbReference type="Rhea" id="RHEA:71491"/>
        <dbReference type="ChEBI" id="CHEBI:57997"/>
    </reaction>
</comment>
<dbReference type="InterPro" id="IPR019159">
    <property type="entry name" value="CCDC93_CC"/>
</dbReference>
<feature type="domain" description="RNase H type-2" evidence="25">
    <location>
        <begin position="627"/>
        <end position="853"/>
    </location>
</feature>
<evidence type="ECO:0000256" key="7">
    <source>
        <dbReference type="ARBA" id="ARBA00022722"/>
    </source>
</evidence>
<dbReference type="InterPro" id="IPR004649">
    <property type="entry name" value="RNase_H2_suA"/>
</dbReference>
<protein>
    <recommendedName>
        <fullName evidence="21">Ribonuclease</fullName>
        <ecNumber evidence="21">3.1.26.4</ecNumber>
    </recommendedName>
</protein>
<evidence type="ECO:0000256" key="8">
    <source>
        <dbReference type="ARBA" id="ARBA00022723"/>
    </source>
</evidence>
<dbReference type="InterPro" id="IPR048747">
    <property type="entry name" value="CCDC93_N"/>
</dbReference>
<feature type="coiled-coil region" evidence="22">
    <location>
        <begin position="516"/>
        <end position="547"/>
    </location>
</feature>